<evidence type="ECO:0000256" key="1">
    <source>
        <dbReference type="ARBA" id="ARBA00004141"/>
    </source>
</evidence>
<evidence type="ECO:0000256" key="4">
    <source>
        <dbReference type="ARBA" id="ARBA00023136"/>
    </source>
</evidence>
<dbReference type="Proteomes" id="UP001552502">
    <property type="component" value="Unassembled WGS sequence"/>
</dbReference>
<proteinExistence type="predicted"/>
<dbReference type="InterPro" id="IPR036259">
    <property type="entry name" value="MFS_trans_sf"/>
</dbReference>
<reference evidence="6 7" key="1">
    <citation type="journal article" date="2023" name="Proc. Natl. Acad. Sci. U.S.A.">
        <title>Bacterial tolerance to host-exuded specialized metabolites structures the maize root microbiome.</title>
        <authorList>
            <person name="Thoenen L."/>
            <person name="Giroud C."/>
            <person name="Kreuzer M."/>
            <person name="Waelchli J."/>
            <person name="Gfeller V."/>
            <person name="Deslandes-Herold G."/>
            <person name="Mateo P."/>
            <person name="Robert C.A.M."/>
            <person name="Ahrens C.H."/>
            <person name="Rubio-Somoza I."/>
            <person name="Bruggmann R."/>
            <person name="Erb M."/>
            <person name="Schlaeppi K."/>
        </authorList>
    </citation>
    <scope>NUCLEOTIDE SEQUENCE [LARGE SCALE GENOMIC DNA]</scope>
    <source>
        <strain evidence="6 7">LBA1-1-1.1</strain>
    </source>
</reference>
<gene>
    <name evidence="6" type="ORF">MRBLBA1_004711</name>
</gene>
<organism evidence="6 7">
    <name type="scientific">Bacillus proteolyticus</name>
    <dbReference type="NCBI Taxonomy" id="2026192"/>
    <lineage>
        <taxon>Bacteria</taxon>
        <taxon>Bacillati</taxon>
        <taxon>Bacillota</taxon>
        <taxon>Bacilli</taxon>
        <taxon>Bacillales</taxon>
        <taxon>Bacillaceae</taxon>
        <taxon>Bacillus</taxon>
        <taxon>Bacillus cereus group</taxon>
    </lineage>
</organism>
<sequence>MPKGIFVQLEKCFRLNIVDLVSPIWLVLSFLLIVIGEVCLSPSGLSITTKLAPAAFSAQTISLWFLSTASAQAINAQVVKLYDPATEIIYFGVIGAVSILVSMALFMLSTKFKAL</sequence>
<evidence type="ECO:0000256" key="5">
    <source>
        <dbReference type="SAM" id="Phobius"/>
    </source>
</evidence>
<name>A0ABV3IHY0_9BACI</name>
<keyword evidence="3 5" id="KW-1133">Transmembrane helix</keyword>
<comment type="subcellular location">
    <subcellularLocation>
        <location evidence="1">Membrane</location>
        <topology evidence="1">Multi-pass membrane protein</topology>
    </subcellularLocation>
</comment>
<evidence type="ECO:0000256" key="3">
    <source>
        <dbReference type="ARBA" id="ARBA00022989"/>
    </source>
</evidence>
<feature type="transmembrane region" description="Helical" evidence="5">
    <location>
        <begin position="20"/>
        <end position="40"/>
    </location>
</feature>
<accession>A0ABV3IHY0</accession>
<feature type="transmembrane region" description="Helical" evidence="5">
    <location>
        <begin position="88"/>
        <end position="108"/>
    </location>
</feature>
<protein>
    <submittedName>
        <fullName evidence="6">Uncharacterized protein</fullName>
    </submittedName>
</protein>
<dbReference type="Pfam" id="PF00854">
    <property type="entry name" value="PTR2"/>
    <property type="match status" value="1"/>
</dbReference>
<keyword evidence="4 5" id="KW-0472">Membrane</keyword>
<evidence type="ECO:0000313" key="6">
    <source>
        <dbReference type="EMBL" id="MEV4913786.1"/>
    </source>
</evidence>
<comment type="caution">
    <text evidence="6">The sequence shown here is derived from an EMBL/GenBank/DDBJ whole genome shotgun (WGS) entry which is preliminary data.</text>
</comment>
<evidence type="ECO:0000256" key="2">
    <source>
        <dbReference type="ARBA" id="ARBA00022692"/>
    </source>
</evidence>
<keyword evidence="7" id="KW-1185">Reference proteome</keyword>
<keyword evidence="2 5" id="KW-0812">Transmembrane</keyword>
<evidence type="ECO:0000313" key="7">
    <source>
        <dbReference type="Proteomes" id="UP001552502"/>
    </source>
</evidence>
<dbReference type="SUPFAM" id="SSF103473">
    <property type="entry name" value="MFS general substrate transporter"/>
    <property type="match status" value="1"/>
</dbReference>
<dbReference type="Gene3D" id="1.20.1250.20">
    <property type="entry name" value="MFS general substrate transporter like domains"/>
    <property type="match status" value="1"/>
</dbReference>
<dbReference type="EMBL" id="JBEGIE010000056">
    <property type="protein sequence ID" value="MEV4913786.1"/>
    <property type="molecule type" value="Genomic_DNA"/>
</dbReference>
<dbReference type="InterPro" id="IPR000109">
    <property type="entry name" value="POT_fam"/>
</dbReference>